<dbReference type="AlphaFoldDB" id="A0A2G9Y8E6"/>
<protein>
    <submittedName>
        <fullName evidence="2">SAM-dependent methyltransferase</fullName>
    </submittedName>
</protein>
<keyword evidence="2" id="KW-0808">Transferase</keyword>
<evidence type="ECO:0000259" key="1">
    <source>
        <dbReference type="Pfam" id="PF08241"/>
    </source>
</evidence>
<evidence type="ECO:0000313" key="2">
    <source>
        <dbReference type="EMBL" id="PIP14761.1"/>
    </source>
</evidence>
<name>A0A2G9Y8E6_9BACT</name>
<accession>A0A2G9Y8E6</accession>
<evidence type="ECO:0000313" key="3">
    <source>
        <dbReference type="Proteomes" id="UP000231025"/>
    </source>
</evidence>
<proteinExistence type="predicted"/>
<comment type="caution">
    <text evidence="2">The sequence shown here is derived from an EMBL/GenBank/DDBJ whole genome shotgun (WGS) entry which is preliminary data.</text>
</comment>
<reference evidence="2 3" key="1">
    <citation type="submission" date="2017-09" db="EMBL/GenBank/DDBJ databases">
        <title>Depth-based differentiation of microbial function through sediment-hosted aquifers and enrichment of novel symbionts in the deep terrestrial subsurface.</title>
        <authorList>
            <person name="Probst A.J."/>
            <person name="Ladd B."/>
            <person name="Jarett J.K."/>
            <person name="Geller-Mcgrath D.E."/>
            <person name="Sieber C.M."/>
            <person name="Emerson J.B."/>
            <person name="Anantharaman K."/>
            <person name="Thomas B.C."/>
            <person name="Malmstrom R."/>
            <person name="Stieglmeier M."/>
            <person name="Klingl A."/>
            <person name="Woyke T."/>
            <person name="Ryan C.M."/>
            <person name="Banfield J.F."/>
        </authorList>
    </citation>
    <scope>NUCLEOTIDE SEQUENCE [LARGE SCALE GENOMIC DNA]</scope>
    <source>
        <strain evidence="2">CG23_combo_of_CG06-09_8_20_14_all_35_49</strain>
    </source>
</reference>
<dbReference type="InterPro" id="IPR029063">
    <property type="entry name" value="SAM-dependent_MTases_sf"/>
</dbReference>
<dbReference type="PANTHER" id="PTHR43591">
    <property type="entry name" value="METHYLTRANSFERASE"/>
    <property type="match status" value="1"/>
</dbReference>
<dbReference type="EMBL" id="PCRE01000049">
    <property type="protein sequence ID" value="PIP14761.1"/>
    <property type="molecule type" value="Genomic_DNA"/>
</dbReference>
<feature type="domain" description="Methyltransferase type 11" evidence="1">
    <location>
        <begin position="56"/>
        <end position="142"/>
    </location>
</feature>
<keyword evidence="2" id="KW-0489">Methyltransferase</keyword>
<dbReference type="Gene3D" id="3.40.50.150">
    <property type="entry name" value="Vaccinia Virus protein VP39"/>
    <property type="match status" value="1"/>
</dbReference>
<dbReference type="SUPFAM" id="SSF53335">
    <property type="entry name" value="S-adenosyl-L-methionine-dependent methyltransferases"/>
    <property type="match status" value="1"/>
</dbReference>
<dbReference type="PANTHER" id="PTHR43591:SF24">
    <property type="entry name" value="2-METHOXY-6-POLYPRENYL-1,4-BENZOQUINOL METHYLASE, MITOCHONDRIAL"/>
    <property type="match status" value="1"/>
</dbReference>
<dbReference type="Pfam" id="PF08241">
    <property type="entry name" value="Methyltransf_11"/>
    <property type="match status" value="1"/>
</dbReference>
<dbReference type="InterPro" id="IPR013216">
    <property type="entry name" value="Methyltransf_11"/>
</dbReference>
<organism evidence="2 3">
    <name type="scientific">Candidatus Roizmanbacteria bacterium CG23_combo_of_CG06-09_8_20_14_all_35_49</name>
    <dbReference type="NCBI Taxonomy" id="1974863"/>
    <lineage>
        <taxon>Bacteria</taxon>
        <taxon>Candidatus Roizmaniibacteriota</taxon>
    </lineage>
</organism>
<dbReference type="GO" id="GO:0032259">
    <property type="term" value="P:methylation"/>
    <property type="evidence" value="ECO:0007669"/>
    <property type="project" value="UniProtKB-KW"/>
</dbReference>
<dbReference type="Proteomes" id="UP000231025">
    <property type="component" value="Unassembled WGS sequence"/>
</dbReference>
<gene>
    <name evidence="2" type="ORF">COX47_03490</name>
</gene>
<sequence length="211" mass="24759">MNQTIQLKKFFRNQIMKITNNYKKNKSKNLIQNWLIENFYKKLLRLVVNLQIETILDAGCGEGFTLYRFYKNKIGKQLLGIDFSSDAINLGKKIFPFINFRKANAYSLPYKNNSFDLVVCCEVLEHLVYPEKALTEIIRVSRKFCLFSVPNEPFFALANFLRGKNLSRWGNDIEHIQHWTNHQFIALLKQKGLTIKSARSSFPWTIVLVEK</sequence>
<dbReference type="GO" id="GO:0008757">
    <property type="term" value="F:S-adenosylmethionine-dependent methyltransferase activity"/>
    <property type="evidence" value="ECO:0007669"/>
    <property type="project" value="InterPro"/>
</dbReference>
<dbReference type="CDD" id="cd02440">
    <property type="entry name" value="AdoMet_MTases"/>
    <property type="match status" value="1"/>
</dbReference>